<gene>
    <name evidence="1" type="ORF">DYB35_008261</name>
    <name evidence="2" type="ORF">DYB37_009722</name>
</gene>
<dbReference type="Proteomes" id="UP000285430">
    <property type="component" value="Unassembled WGS sequence"/>
</dbReference>
<evidence type="ECO:0000313" key="4">
    <source>
        <dbReference type="Proteomes" id="UP000285712"/>
    </source>
</evidence>
<evidence type="ECO:0000313" key="3">
    <source>
        <dbReference type="Proteomes" id="UP000285430"/>
    </source>
</evidence>
<comment type="caution">
    <text evidence="1">The sequence shown here is derived from an EMBL/GenBank/DDBJ whole genome shotgun (WGS) entry which is preliminary data.</text>
</comment>
<organism evidence="1 4">
    <name type="scientific">Aphanomyces astaci</name>
    <name type="common">Crayfish plague agent</name>
    <dbReference type="NCBI Taxonomy" id="112090"/>
    <lineage>
        <taxon>Eukaryota</taxon>
        <taxon>Sar</taxon>
        <taxon>Stramenopiles</taxon>
        <taxon>Oomycota</taxon>
        <taxon>Saprolegniomycetes</taxon>
        <taxon>Saprolegniales</taxon>
        <taxon>Verrucalvaceae</taxon>
        <taxon>Aphanomyces</taxon>
    </lineage>
</organism>
<evidence type="ECO:0000313" key="2">
    <source>
        <dbReference type="EMBL" id="RHZ13541.1"/>
    </source>
</evidence>
<evidence type="ECO:0000313" key="1">
    <source>
        <dbReference type="EMBL" id="RHY88565.1"/>
    </source>
</evidence>
<dbReference type="EMBL" id="QUTH01004500">
    <property type="protein sequence ID" value="RHZ13541.1"/>
    <property type="molecule type" value="Genomic_DNA"/>
</dbReference>
<dbReference type="AlphaFoldDB" id="A0A3R7A0F9"/>
<reference evidence="3 4" key="1">
    <citation type="submission" date="2018-08" db="EMBL/GenBank/DDBJ databases">
        <title>Aphanomyces genome sequencing and annotation.</title>
        <authorList>
            <person name="Minardi D."/>
            <person name="Oidtmann B."/>
            <person name="Van Der Giezen M."/>
            <person name="Studholme D.J."/>
        </authorList>
    </citation>
    <scope>NUCLEOTIDE SEQUENCE [LARGE SCALE GENOMIC DNA]</scope>
    <source>
        <strain evidence="2 3">Da</strain>
        <strain evidence="1 4">Sv</strain>
    </source>
</reference>
<dbReference type="EMBL" id="QUTG01004314">
    <property type="protein sequence ID" value="RHY88565.1"/>
    <property type="molecule type" value="Genomic_DNA"/>
</dbReference>
<proteinExistence type="predicted"/>
<name>A0A3R7A0F9_APHAT</name>
<sequence>MYQFGATGTAYYWANMCVKAFNWEGFESSRLYNTIRWGSTFGQQDSPAESCLSKLKEYNVDTTCMEAKDDKFKKTFRAAARLKYLNLVDDLEGKLADPFNKKDSLSFDTLKTCVEVLCAYHQFFSHVCKWESSNVTGGFDFCSKSTCSWRAVSIMKKIWIRGSCASVLAVST</sequence>
<accession>A0A3R7A0F9</accession>
<protein>
    <submittedName>
        <fullName evidence="1">Uncharacterized protein</fullName>
    </submittedName>
</protein>
<dbReference type="Proteomes" id="UP000285712">
    <property type="component" value="Unassembled WGS sequence"/>
</dbReference>